<accession>A0A1I5RMX2</accession>
<dbReference type="EMBL" id="FOXO01000004">
    <property type="protein sequence ID" value="SFP59246.1"/>
    <property type="molecule type" value="Genomic_DNA"/>
</dbReference>
<keyword evidence="2" id="KW-1185">Reference proteome</keyword>
<reference evidence="2" key="1">
    <citation type="submission" date="2016-10" db="EMBL/GenBank/DDBJ databases">
        <authorList>
            <person name="Varghese N."/>
            <person name="Submissions S."/>
        </authorList>
    </citation>
    <scope>NUCLEOTIDE SEQUENCE [LARGE SCALE GENOMIC DNA]</scope>
    <source>
        <strain evidence="2">P18</strain>
    </source>
</reference>
<organism evidence="1 2">
    <name type="scientific">Butyrivibrio proteoclasticus</name>
    <dbReference type="NCBI Taxonomy" id="43305"/>
    <lineage>
        <taxon>Bacteria</taxon>
        <taxon>Bacillati</taxon>
        <taxon>Bacillota</taxon>
        <taxon>Clostridia</taxon>
        <taxon>Lachnospirales</taxon>
        <taxon>Lachnospiraceae</taxon>
        <taxon>Butyrivibrio</taxon>
    </lineage>
</organism>
<evidence type="ECO:0000313" key="1">
    <source>
        <dbReference type="EMBL" id="SFP59246.1"/>
    </source>
</evidence>
<dbReference type="Proteomes" id="UP000182624">
    <property type="component" value="Unassembled WGS sequence"/>
</dbReference>
<evidence type="ECO:0000313" key="2">
    <source>
        <dbReference type="Proteomes" id="UP000182624"/>
    </source>
</evidence>
<gene>
    <name evidence="1" type="ORF">SAMN04487928_10480</name>
</gene>
<dbReference type="AlphaFoldDB" id="A0A1I5RMX2"/>
<proteinExistence type="predicted"/>
<name>A0A1I5RMX2_9FIRM</name>
<protein>
    <submittedName>
        <fullName evidence="1">Uncharacterized protein</fullName>
    </submittedName>
</protein>
<sequence length="52" mass="5916">MIDKESARKIIQEKLAENLVIVDSFESPNVWCFGLGLLTMTAEFCHSWETAL</sequence>